<evidence type="ECO:0000313" key="5">
    <source>
        <dbReference type="Proteomes" id="UP001152797"/>
    </source>
</evidence>
<name>A0A9P1FF90_9DINO</name>
<keyword evidence="5" id="KW-1185">Reference proteome</keyword>
<keyword evidence="2" id="KW-0732">Signal</keyword>
<dbReference type="AlphaFoldDB" id="A0A9P1FF90"/>
<protein>
    <submittedName>
        <fullName evidence="3">Uncharacterized protein</fullName>
    </submittedName>
</protein>
<dbReference type="Proteomes" id="UP001152797">
    <property type="component" value="Unassembled WGS sequence"/>
</dbReference>
<comment type="caution">
    <text evidence="3">The sequence shown here is derived from an EMBL/GenBank/DDBJ whole genome shotgun (WGS) entry which is preliminary data.</text>
</comment>
<evidence type="ECO:0000256" key="2">
    <source>
        <dbReference type="SAM" id="SignalP"/>
    </source>
</evidence>
<feature type="transmembrane region" description="Helical" evidence="1">
    <location>
        <begin position="88"/>
        <end position="112"/>
    </location>
</feature>
<gene>
    <name evidence="3" type="ORF">C1SCF055_LOCUS3208</name>
</gene>
<dbReference type="EMBL" id="CAMXCT010000161">
    <property type="protein sequence ID" value="CAI3974839.1"/>
    <property type="molecule type" value="Genomic_DNA"/>
</dbReference>
<evidence type="ECO:0000313" key="4">
    <source>
        <dbReference type="EMBL" id="CAL4762151.1"/>
    </source>
</evidence>
<dbReference type="EMBL" id="CAMXCT030000161">
    <property type="protein sequence ID" value="CAL4762151.1"/>
    <property type="molecule type" value="Genomic_DNA"/>
</dbReference>
<organism evidence="3">
    <name type="scientific">Cladocopium goreaui</name>
    <dbReference type="NCBI Taxonomy" id="2562237"/>
    <lineage>
        <taxon>Eukaryota</taxon>
        <taxon>Sar</taxon>
        <taxon>Alveolata</taxon>
        <taxon>Dinophyceae</taxon>
        <taxon>Suessiales</taxon>
        <taxon>Symbiodiniaceae</taxon>
        <taxon>Cladocopium</taxon>
    </lineage>
</organism>
<evidence type="ECO:0000256" key="1">
    <source>
        <dbReference type="SAM" id="Phobius"/>
    </source>
</evidence>
<feature type="chain" id="PRO_5043271821" evidence="2">
    <location>
        <begin position="20"/>
        <end position="121"/>
    </location>
</feature>
<feature type="signal peptide" evidence="2">
    <location>
        <begin position="1"/>
        <end position="19"/>
    </location>
</feature>
<keyword evidence="1" id="KW-1133">Transmembrane helix</keyword>
<keyword evidence="1" id="KW-0472">Membrane</keyword>
<reference evidence="3" key="1">
    <citation type="submission" date="2022-10" db="EMBL/GenBank/DDBJ databases">
        <authorList>
            <person name="Chen Y."/>
            <person name="Dougan E. K."/>
            <person name="Chan C."/>
            <person name="Rhodes N."/>
            <person name="Thang M."/>
        </authorList>
    </citation>
    <scope>NUCLEOTIDE SEQUENCE</scope>
</reference>
<sequence length="121" mass="13425">MKLLVALLAIASGAKWSEGFREARSSGKLNITEERKAFDTQELQSGDARLGQTLRESLESLGRRERMAWADILKFVTEPKYVLGVRKWIWASVAAFLAATCFVGVAPFPVIVDSKGFSDCR</sequence>
<proteinExistence type="predicted"/>
<reference evidence="4 5" key="2">
    <citation type="submission" date="2024-05" db="EMBL/GenBank/DDBJ databases">
        <authorList>
            <person name="Chen Y."/>
            <person name="Shah S."/>
            <person name="Dougan E. K."/>
            <person name="Thang M."/>
            <person name="Chan C."/>
        </authorList>
    </citation>
    <scope>NUCLEOTIDE SEQUENCE [LARGE SCALE GENOMIC DNA]</scope>
</reference>
<dbReference type="EMBL" id="CAMXCT020000161">
    <property type="protein sequence ID" value="CAL1128214.1"/>
    <property type="molecule type" value="Genomic_DNA"/>
</dbReference>
<accession>A0A9P1FF90</accession>
<evidence type="ECO:0000313" key="3">
    <source>
        <dbReference type="EMBL" id="CAI3974839.1"/>
    </source>
</evidence>
<keyword evidence="1" id="KW-0812">Transmembrane</keyword>